<reference evidence="1" key="2">
    <citation type="submission" date="2025-09" db="UniProtKB">
        <authorList>
            <consortium name="Ensembl"/>
        </authorList>
    </citation>
    <scope>IDENTIFICATION</scope>
</reference>
<organism evidence="1 2">
    <name type="scientific">Oryzias sinensis</name>
    <name type="common">Chinese medaka</name>
    <dbReference type="NCBI Taxonomy" id="183150"/>
    <lineage>
        <taxon>Eukaryota</taxon>
        <taxon>Metazoa</taxon>
        <taxon>Chordata</taxon>
        <taxon>Craniata</taxon>
        <taxon>Vertebrata</taxon>
        <taxon>Euteleostomi</taxon>
        <taxon>Actinopterygii</taxon>
        <taxon>Neopterygii</taxon>
        <taxon>Teleostei</taxon>
        <taxon>Neoteleostei</taxon>
        <taxon>Acanthomorphata</taxon>
        <taxon>Ovalentaria</taxon>
        <taxon>Atherinomorphae</taxon>
        <taxon>Beloniformes</taxon>
        <taxon>Adrianichthyidae</taxon>
        <taxon>Oryziinae</taxon>
        <taxon>Oryzias</taxon>
    </lineage>
</organism>
<dbReference type="PANTHER" id="PTHR12348:SF26">
    <property type="entry name" value="PROTEIN TSCT-1"/>
    <property type="match status" value="1"/>
</dbReference>
<dbReference type="GO" id="GO:0006357">
    <property type="term" value="P:regulation of transcription by RNA polymerase II"/>
    <property type="evidence" value="ECO:0007669"/>
    <property type="project" value="InterPro"/>
</dbReference>
<dbReference type="Gene3D" id="1.20.5.490">
    <property type="entry name" value="Single helix bin"/>
    <property type="match status" value="1"/>
</dbReference>
<proteinExistence type="predicted"/>
<evidence type="ECO:0000313" key="2">
    <source>
        <dbReference type="Proteomes" id="UP000694383"/>
    </source>
</evidence>
<dbReference type="Ensembl" id="ENSOSIT00000026648.1">
    <property type="protein sequence ID" value="ENSOSIP00000025260.1"/>
    <property type="gene ID" value="ENSOSIG00000013239.1"/>
</dbReference>
<dbReference type="Pfam" id="PF01166">
    <property type="entry name" value="TSC22"/>
    <property type="match status" value="1"/>
</dbReference>
<dbReference type="GeneTree" id="ENSGT00940000180969"/>
<sequence>MKSHLMMVVRKEAELLRDQITELTYRNQQLQRENHILKAIIQNTNLTI</sequence>
<protein>
    <submittedName>
        <fullName evidence="1">Uncharacterized protein</fullName>
    </submittedName>
</protein>
<reference evidence="1" key="1">
    <citation type="submission" date="2025-08" db="UniProtKB">
        <authorList>
            <consortium name="Ensembl"/>
        </authorList>
    </citation>
    <scope>IDENTIFICATION</scope>
</reference>
<dbReference type="SUPFAM" id="SSF58026">
    <property type="entry name" value="Delta-sleep-inducing peptide immunoreactive peptide"/>
    <property type="match status" value="1"/>
</dbReference>
<dbReference type="AlphaFoldDB" id="A0A8C7YCE9"/>
<dbReference type="PANTHER" id="PTHR12348">
    <property type="entry name" value="TSC22"/>
    <property type="match status" value="1"/>
</dbReference>
<evidence type="ECO:0000313" key="1">
    <source>
        <dbReference type="Ensembl" id="ENSOSIP00000025260.1"/>
    </source>
</evidence>
<name>A0A8C7YCE9_9TELE</name>
<dbReference type="InterPro" id="IPR000580">
    <property type="entry name" value="TSC22/Bun"/>
</dbReference>
<accession>A0A8C7YCE9</accession>
<dbReference type="Proteomes" id="UP000694383">
    <property type="component" value="Unplaced"/>
</dbReference>
<keyword evidence="2" id="KW-1185">Reference proteome</keyword>